<name>A0ACC2NI67_9HYME</name>
<accession>A0ACC2NI67</accession>
<sequence>MEPEIGDIQDQIAPPRLRSEIHVVHHSSQPCIQSEVHVVPPGTATTPAVQTEMPLPTQAEIVARKSSLTRIAPPPARLPSAQLSNKPKRPSLSLTRVPKQCAKATRKPKRTVEITETQQWEAKLVKLRGQKNRREAAIAKVRDTLLIPAVPPADRRRPKHFRSTTAVHSSNSKKLHDDEELPHFLQSYPFFATILLRNEPICIGTIVDENFILCPRSCVEGRNSDLIEVRVQSWDALTGTPVEKIKRVILHPSDRTISLLELSKKIDTNTIDQVSIEIFHSDKKFAAGRHAKIVCLGPRVSEISRPLKVLEARILTDAECSNGNIQIPNTLICVLVLDNLLQQCPNGILGTPFIVDGSLISMISAVQYPSPGRPTLYQNIFAYTQWIQQTIASGKEIVGH</sequence>
<protein>
    <submittedName>
        <fullName evidence="1">Uncharacterized protein</fullName>
    </submittedName>
</protein>
<comment type="caution">
    <text evidence="1">The sequence shown here is derived from an EMBL/GenBank/DDBJ whole genome shotgun (WGS) entry which is preliminary data.</text>
</comment>
<reference evidence="1" key="1">
    <citation type="submission" date="2023-04" db="EMBL/GenBank/DDBJ databases">
        <title>A chromosome-level genome assembly of the parasitoid wasp Eretmocerus hayati.</title>
        <authorList>
            <person name="Zhong Y."/>
            <person name="Liu S."/>
            <person name="Liu Y."/>
        </authorList>
    </citation>
    <scope>NUCLEOTIDE SEQUENCE</scope>
    <source>
        <strain evidence="1">ZJU_SS_LIU_2023</strain>
    </source>
</reference>
<proteinExistence type="predicted"/>
<keyword evidence="2" id="KW-1185">Reference proteome</keyword>
<evidence type="ECO:0000313" key="2">
    <source>
        <dbReference type="Proteomes" id="UP001239111"/>
    </source>
</evidence>
<evidence type="ECO:0000313" key="1">
    <source>
        <dbReference type="EMBL" id="KAJ8669942.1"/>
    </source>
</evidence>
<organism evidence="1 2">
    <name type="scientific">Eretmocerus hayati</name>
    <dbReference type="NCBI Taxonomy" id="131215"/>
    <lineage>
        <taxon>Eukaryota</taxon>
        <taxon>Metazoa</taxon>
        <taxon>Ecdysozoa</taxon>
        <taxon>Arthropoda</taxon>
        <taxon>Hexapoda</taxon>
        <taxon>Insecta</taxon>
        <taxon>Pterygota</taxon>
        <taxon>Neoptera</taxon>
        <taxon>Endopterygota</taxon>
        <taxon>Hymenoptera</taxon>
        <taxon>Apocrita</taxon>
        <taxon>Proctotrupomorpha</taxon>
        <taxon>Chalcidoidea</taxon>
        <taxon>Aphelinidae</taxon>
        <taxon>Aphelininae</taxon>
        <taxon>Eretmocerus</taxon>
    </lineage>
</organism>
<gene>
    <name evidence="1" type="ORF">QAD02_001201</name>
</gene>
<dbReference type="Proteomes" id="UP001239111">
    <property type="component" value="Chromosome 3"/>
</dbReference>
<dbReference type="EMBL" id="CM056743">
    <property type="protein sequence ID" value="KAJ8669942.1"/>
    <property type="molecule type" value="Genomic_DNA"/>
</dbReference>